<comment type="caution">
    <text evidence="1">The sequence shown here is derived from an EMBL/GenBank/DDBJ whole genome shotgun (WGS) entry which is preliminary data.</text>
</comment>
<dbReference type="EMBL" id="BBMN01000006">
    <property type="protein sequence ID" value="GAL05079.1"/>
    <property type="molecule type" value="Genomic_DNA"/>
</dbReference>
<reference evidence="1 2" key="1">
    <citation type="journal article" date="2014" name="Genome Announc.">
        <title>Draft Genome Sequences of Two Vibrionaceae Species, Vibrio ponticus C121 and Photobacterium aphoticum C119, Isolated as Coral Reef Microbiota.</title>
        <authorList>
            <person name="Al-saari N."/>
            <person name="Meirelles P.M."/>
            <person name="Mino S."/>
            <person name="Suda W."/>
            <person name="Oshima K."/>
            <person name="Hattori M."/>
            <person name="Ohkuma M."/>
            <person name="Thompson F.L."/>
            <person name="Gomez-Gil B."/>
            <person name="Sawabe T."/>
            <person name="Sawabe T."/>
        </authorList>
    </citation>
    <scope>NUCLEOTIDE SEQUENCE [LARGE SCALE GENOMIC DNA]</scope>
    <source>
        <strain evidence="1 2">JCM 19237</strain>
    </source>
</reference>
<gene>
    <name evidence="1" type="ORF">JCM19237_3462</name>
</gene>
<accession>A0A090QTC3</accession>
<sequence>MAIYLPELDPVNTDFPAPETALAEPMACWHLGVTYAQPA</sequence>
<dbReference type="Proteomes" id="UP000029227">
    <property type="component" value="Unassembled WGS sequence"/>
</dbReference>
<proteinExistence type="predicted"/>
<dbReference type="STRING" id="754436.JCM19237_3462"/>
<organism evidence="1 2">
    <name type="scientific">Photobacterium aphoticum</name>
    <dbReference type="NCBI Taxonomy" id="754436"/>
    <lineage>
        <taxon>Bacteria</taxon>
        <taxon>Pseudomonadati</taxon>
        <taxon>Pseudomonadota</taxon>
        <taxon>Gammaproteobacteria</taxon>
        <taxon>Vibrionales</taxon>
        <taxon>Vibrionaceae</taxon>
        <taxon>Photobacterium</taxon>
    </lineage>
</organism>
<evidence type="ECO:0000313" key="2">
    <source>
        <dbReference type="Proteomes" id="UP000029227"/>
    </source>
</evidence>
<evidence type="ECO:0000313" key="1">
    <source>
        <dbReference type="EMBL" id="GAL05079.1"/>
    </source>
</evidence>
<protein>
    <submittedName>
        <fullName evidence="1">Uncharacterized protein</fullName>
    </submittedName>
</protein>
<dbReference type="AlphaFoldDB" id="A0A090QTC3"/>
<name>A0A090QTC3_9GAMM</name>